<keyword evidence="1" id="KW-1133">Transmembrane helix</keyword>
<dbReference type="EMBL" id="LECW02000001">
    <property type="protein sequence ID" value="KRT95686.1"/>
    <property type="molecule type" value="Genomic_DNA"/>
</dbReference>
<dbReference type="PANTHER" id="PTHR37305:SF2">
    <property type="entry name" value="BACITRACIN TRANSPORT PERMEASE PROTEIN BCRB"/>
    <property type="match status" value="1"/>
</dbReference>
<name>A0A0T6BWM6_9BACI</name>
<dbReference type="GO" id="GO:0140359">
    <property type="term" value="F:ABC-type transporter activity"/>
    <property type="evidence" value="ECO:0007669"/>
    <property type="project" value="InterPro"/>
</dbReference>
<organism evidence="2 4">
    <name type="scientific">Bacillus glycinifermentans</name>
    <dbReference type="NCBI Taxonomy" id="1664069"/>
    <lineage>
        <taxon>Bacteria</taxon>
        <taxon>Bacillati</taxon>
        <taxon>Bacillota</taxon>
        <taxon>Bacilli</taxon>
        <taxon>Bacillales</taxon>
        <taxon>Bacillaceae</taxon>
        <taxon>Bacillus</taxon>
    </lineage>
</organism>
<evidence type="ECO:0000313" key="3">
    <source>
        <dbReference type="EMBL" id="MEC0484429.1"/>
    </source>
</evidence>
<evidence type="ECO:0000313" key="4">
    <source>
        <dbReference type="Proteomes" id="UP000036168"/>
    </source>
</evidence>
<comment type="caution">
    <text evidence="2">The sequence shown here is derived from an EMBL/GenBank/DDBJ whole genome shotgun (WGS) entry which is preliminary data.</text>
</comment>
<dbReference type="PANTHER" id="PTHR37305">
    <property type="entry name" value="INTEGRAL MEMBRANE PROTEIN-RELATED"/>
    <property type="match status" value="1"/>
</dbReference>
<dbReference type="RefSeq" id="WP_057957390.1">
    <property type="nucleotide sequence ID" value="NZ_CP023481.1"/>
</dbReference>
<sequence length="270" mass="29475">MNLSLYKQMMKTNVKGIMSYAAGSAFYILLILGIYPSIAKNTGDFENMINSMPEGVLNAFGFENGFGSLEDFMSGEYYGLIFIIILSIFAVMLSTKLLAKLVDQGAMAYILSAPTTRAKVAFTQAAVLTTGLFIIMAVTTIAGLAGYVWMIGDEYDFHVSRFLFINLLGFLLFFAVSGISFFISAASNDEKKALSLSGMITFLFFSLDLIGKLSEKTEWLRNLSIFSLFRPGDIAGDSAETLKAALILSVIGLAAFLTGTLIFKKRDLPL</sequence>
<dbReference type="EMBL" id="JARRTL010000007">
    <property type="protein sequence ID" value="MEC0484429.1"/>
    <property type="molecule type" value="Genomic_DNA"/>
</dbReference>
<feature type="transmembrane region" description="Helical" evidence="1">
    <location>
        <begin position="77"/>
        <end position="99"/>
    </location>
</feature>
<dbReference type="OrthoDB" id="66636at2"/>
<feature type="transmembrane region" description="Helical" evidence="1">
    <location>
        <begin position="244"/>
        <end position="263"/>
    </location>
</feature>
<proteinExistence type="predicted"/>
<dbReference type="Proteomes" id="UP000036168">
    <property type="component" value="Unassembled WGS sequence"/>
</dbReference>
<keyword evidence="1" id="KW-0472">Membrane</keyword>
<evidence type="ECO:0000313" key="2">
    <source>
        <dbReference type="EMBL" id="KRT95686.1"/>
    </source>
</evidence>
<gene>
    <name evidence="2" type="ORF">AB447_200835</name>
    <name evidence="3" type="ORF">P8828_06135</name>
</gene>
<reference evidence="3 5" key="3">
    <citation type="submission" date="2023-03" db="EMBL/GenBank/DDBJ databases">
        <title>Agriculturally important microbes genome sequencing.</title>
        <authorList>
            <person name="Dunlap C."/>
        </authorList>
    </citation>
    <scope>NUCLEOTIDE SEQUENCE [LARGE SCALE GENOMIC DNA]</scope>
    <source>
        <strain evidence="3 5">CBP-3203</strain>
    </source>
</reference>
<protein>
    <submittedName>
        <fullName evidence="2 3">Permease</fullName>
    </submittedName>
</protein>
<evidence type="ECO:0000313" key="5">
    <source>
        <dbReference type="Proteomes" id="UP001341297"/>
    </source>
</evidence>
<keyword evidence="5" id="KW-1185">Reference proteome</keyword>
<feature type="transmembrane region" description="Helical" evidence="1">
    <location>
        <begin position="162"/>
        <end position="186"/>
    </location>
</feature>
<feature type="transmembrane region" description="Helical" evidence="1">
    <location>
        <begin position="193"/>
        <end position="211"/>
    </location>
</feature>
<feature type="transmembrane region" description="Helical" evidence="1">
    <location>
        <begin position="20"/>
        <end position="38"/>
    </location>
</feature>
<dbReference type="Proteomes" id="UP001341297">
    <property type="component" value="Unassembled WGS sequence"/>
</dbReference>
<dbReference type="Pfam" id="PF12679">
    <property type="entry name" value="ABC2_membrane_2"/>
    <property type="match status" value="1"/>
</dbReference>
<accession>A0A0T6BWM6</accession>
<dbReference type="AlphaFoldDB" id="A0A0T6BWM6"/>
<evidence type="ECO:0000256" key="1">
    <source>
        <dbReference type="SAM" id="Phobius"/>
    </source>
</evidence>
<dbReference type="STRING" id="1664069.BGLY_0347"/>
<keyword evidence="1" id="KW-0812">Transmembrane</keyword>
<reference evidence="2" key="2">
    <citation type="submission" date="2015-10" db="EMBL/GenBank/DDBJ databases">
        <authorList>
            <person name="Gilbert D.G."/>
        </authorList>
    </citation>
    <scope>NUCLEOTIDE SEQUENCE</scope>
    <source>
        <strain evidence="2">GO-13</strain>
    </source>
</reference>
<reference evidence="2 4" key="1">
    <citation type="journal article" date="2015" name="Int. J. Syst. Evol. Microbiol.">
        <title>Bacillus glycinifermentans sp. nov., isolated from fermented soybean paste.</title>
        <authorList>
            <person name="Kim S.J."/>
            <person name="Dunlap C.A."/>
            <person name="Kwon S.W."/>
            <person name="Rooney A.P."/>
        </authorList>
    </citation>
    <scope>NUCLEOTIDE SEQUENCE [LARGE SCALE GENOMIC DNA]</scope>
    <source>
        <strain evidence="2 4">GO-13</strain>
    </source>
</reference>
<dbReference type="GO" id="GO:0005886">
    <property type="term" value="C:plasma membrane"/>
    <property type="evidence" value="ECO:0007669"/>
    <property type="project" value="UniProtKB-SubCell"/>
</dbReference>
<feature type="transmembrane region" description="Helical" evidence="1">
    <location>
        <begin position="120"/>
        <end position="150"/>
    </location>
</feature>